<sequence length="195" mass="22611">MLSNFTPQDISCASHLTKLTWGDEMALTNDSLKNVLYEAMVRYYYRSESFSLKMTDEEGMQGFLLAAPLSERDNSQSWLKQSLQHFECEEQDLVYDYLRYLSYNGQKVRALANPEDLLLCLFLSMKSGVGSKLLHNVEAIAQKKGVKKLYLWADATCDYEYYRKRGYSEAAHFTNNIMPQLGAQETWIYSKELKE</sequence>
<dbReference type="RefSeq" id="WP_303679239.1">
    <property type="nucleotide sequence ID" value="NZ_DBEZXK010000165.1"/>
</dbReference>
<proteinExistence type="predicted"/>
<protein>
    <recommendedName>
        <fullName evidence="3">N-acetyltransferase domain-containing protein</fullName>
    </recommendedName>
</protein>
<dbReference type="EMBL" id="MNTG01000001">
    <property type="protein sequence ID" value="OLA39589.1"/>
    <property type="molecule type" value="Genomic_DNA"/>
</dbReference>
<gene>
    <name evidence="1" type="ORF">BHW43_01520</name>
</gene>
<dbReference type="InterPro" id="IPR016181">
    <property type="entry name" value="Acyl_CoA_acyltransferase"/>
</dbReference>
<evidence type="ECO:0008006" key="3">
    <source>
        <dbReference type="Google" id="ProtNLM"/>
    </source>
</evidence>
<dbReference type="Proteomes" id="UP000186777">
    <property type="component" value="Unassembled WGS sequence"/>
</dbReference>
<dbReference type="Gene3D" id="3.40.630.30">
    <property type="match status" value="1"/>
</dbReference>
<dbReference type="AlphaFoldDB" id="A0A1Q6RB59"/>
<evidence type="ECO:0000313" key="2">
    <source>
        <dbReference type="Proteomes" id="UP000186777"/>
    </source>
</evidence>
<dbReference type="CDD" id="cd04301">
    <property type="entry name" value="NAT_SF"/>
    <property type="match status" value="1"/>
</dbReference>
<dbReference type="SUPFAM" id="SSF55729">
    <property type="entry name" value="Acyl-CoA N-acyltransferases (Nat)"/>
    <property type="match status" value="2"/>
</dbReference>
<reference evidence="1 2" key="1">
    <citation type="journal article" date="2016" name="Nat. Biotechnol.">
        <title>Measurement of bacterial replication rates in microbial communities.</title>
        <authorList>
            <person name="Brown C.T."/>
            <person name="Olm M.R."/>
            <person name="Thomas B.C."/>
            <person name="Banfield J.F."/>
        </authorList>
    </citation>
    <scope>NUCLEOTIDE SEQUENCE [LARGE SCALE GENOMIC DNA]</scope>
    <source>
        <strain evidence="1">46_33</strain>
    </source>
</reference>
<dbReference type="STRING" id="626940.BHW43_01520"/>
<accession>A0A1Q6RB59</accession>
<evidence type="ECO:0000313" key="1">
    <source>
        <dbReference type="EMBL" id="OLA39589.1"/>
    </source>
</evidence>
<comment type="caution">
    <text evidence="1">The sequence shown here is derived from an EMBL/GenBank/DDBJ whole genome shotgun (WGS) entry which is preliminary data.</text>
</comment>
<name>A0A1Q6RB59_9FIRM</name>
<organism evidence="1 2">
    <name type="scientific">Phascolarctobacterium succinatutens</name>
    <dbReference type="NCBI Taxonomy" id="626940"/>
    <lineage>
        <taxon>Bacteria</taxon>
        <taxon>Bacillati</taxon>
        <taxon>Bacillota</taxon>
        <taxon>Negativicutes</taxon>
        <taxon>Acidaminococcales</taxon>
        <taxon>Acidaminococcaceae</taxon>
        <taxon>Phascolarctobacterium</taxon>
    </lineage>
</organism>